<accession>A0A7S3ELW1</accession>
<evidence type="ECO:0000313" key="2">
    <source>
        <dbReference type="EMBL" id="CAE0062815.1"/>
    </source>
</evidence>
<name>A0A7S3ELW1_9RHOD</name>
<evidence type="ECO:0000256" key="1">
    <source>
        <dbReference type="SAM" id="MobiDB-lite"/>
    </source>
</evidence>
<proteinExistence type="predicted"/>
<feature type="compositionally biased region" description="Acidic residues" evidence="1">
    <location>
        <begin position="8"/>
        <end position="33"/>
    </location>
</feature>
<reference evidence="2" key="1">
    <citation type="submission" date="2021-01" db="EMBL/GenBank/DDBJ databases">
        <authorList>
            <person name="Corre E."/>
            <person name="Pelletier E."/>
            <person name="Niang G."/>
            <person name="Scheremetjew M."/>
            <person name="Finn R."/>
            <person name="Kale V."/>
            <person name="Holt S."/>
            <person name="Cochrane G."/>
            <person name="Meng A."/>
            <person name="Brown T."/>
            <person name="Cohen L."/>
        </authorList>
    </citation>
    <scope>NUCLEOTIDE SEQUENCE</scope>
    <source>
        <strain evidence="2">CCMP 769</strain>
    </source>
</reference>
<organism evidence="2">
    <name type="scientific">Rhodosorus marinus</name>
    <dbReference type="NCBI Taxonomy" id="101924"/>
    <lineage>
        <taxon>Eukaryota</taxon>
        <taxon>Rhodophyta</taxon>
        <taxon>Stylonematophyceae</taxon>
        <taxon>Stylonematales</taxon>
        <taxon>Stylonemataceae</taxon>
        <taxon>Rhodosorus</taxon>
    </lineage>
</organism>
<dbReference type="AlphaFoldDB" id="A0A7S3ELW1"/>
<dbReference type="EMBL" id="HBHW01040188">
    <property type="protein sequence ID" value="CAE0062815.1"/>
    <property type="molecule type" value="Transcribed_RNA"/>
</dbReference>
<protein>
    <submittedName>
        <fullName evidence="2">Uncharacterized protein</fullName>
    </submittedName>
</protein>
<gene>
    <name evidence="2" type="ORF">RMAR00112_LOCUS30886</name>
</gene>
<feature type="region of interest" description="Disordered" evidence="1">
    <location>
        <begin position="1"/>
        <end position="33"/>
    </location>
</feature>
<sequence length="342" mass="37785">MSGSTEELPTDENDTMEGEGEDEFGDFDAADDEEQFNEIVEGGGFGELQGLLRRSKRGNVIATDAILDAPEDLQFKAFREVTRSFLIDERNETAITPAMLMERSIETEPADLVAQRAEKIWAKEFEALSTKTEDDQPSATGDWTTSFAHHFLKSFYAVAGKEFLASQRRVDVPLSNTEAYMVTLWAPSFFLVDTVTPEPKVAQSKLDPSWVHKEEAEIAKALNGALSKDKKRNKILQKLGQLGERLTPEDAAEMARARLAAAEAAAALAGDNASEIEAFTQSKPGFPRSYEREEVALREFVKLDPDECIEQMGLFEQKLPAGPEDGANVKQEPNKTVTISEG</sequence>
<feature type="region of interest" description="Disordered" evidence="1">
    <location>
        <begin position="319"/>
        <end position="342"/>
    </location>
</feature>